<evidence type="ECO:0000256" key="4">
    <source>
        <dbReference type="ARBA" id="ARBA00022771"/>
    </source>
</evidence>
<keyword evidence="4 7" id="KW-0863">Zinc-finger</keyword>
<dbReference type="AlphaFoldDB" id="A0A8C9SJR1"/>
<dbReference type="InterPro" id="IPR034736">
    <property type="entry name" value="ZF_C2H2_AKAP95"/>
</dbReference>
<evidence type="ECO:0000256" key="7">
    <source>
        <dbReference type="PROSITE-ProRule" id="PRU01140"/>
    </source>
</evidence>
<dbReference type="GO" id="GO:0005634">
    <property type="term" value="C:nucleus"/>
    <property type="evidence" value="ECO:0007669"/>
    <property type="project" value="UniProtKB-SubCell"/>
</dbReference>
<evidence type="ECO:0000259" key="9">
    <source>
        <dbReference type="PROSITE" id="PS51799"/>
    </source>
</evidence>
<reference evidence="10" key="3">
    <citation type="submission" date="2025-09" db="UniProtKB">
        <authorList>
            <consortium name="Ensembl"/>
        </authorList>
    </citation>
    <scope>IDENTIFICATION</scope>
</reference>
<dbReference type="GO" id="GO:0003677">
    <property type="term" value="F:DNA binding"/>
    <property type="evidence" value="ECO:0007669"/>
    <property type="project" value="InterPro"/>
</dbReference>
<feature type="compositionally biased region" description="Gly residues" evidence="8">
    <location>
        <begin position="127"/>
        <end position="141"/>
    </location>
</feature>
<comment type="similarity">
    <text evidence="7">Belongs to the AKAP95 family.</text>
</comment>
<evidence type="ECO:0000256" key="1">
    <source>
        <dbReference type="ARBA" id="ARBA00004123"/>
    </source>
</evidence>
<evidence type="ECO:0000256" key="3">
    <source>
        <dbReference type="ARBA" id="ARBA00022737"/>
    </source>
</evidence>
<accession>A0A8C9SJR1</accession>
<evidence type="ECO:0000313" key="11">
    <source>
        <dbReference type="Proteomes" id="UP000694397"/>
    </source>
</evidence>
<protein>
    <submittedName>
        <fullName evidence="10">A kinase (PRKA) anchor protein 8-like</fullName>
    </submittedName>
</protein>
<reference evidence="10 11" key="1">
    <citation type="submission" date="2019-04" db="EMBL/GenBank/DDBJ databases">
        <authorList>
            <consortium name="Wellcome Sanger Institute Data Sharing"/>
        </authorList>
    </citation>
    <scope>NUCLEOTIDE SEQUENCE [LARGE SCALE GENOMIC DNA]</scope>
</reference>
<feature type="compositionally biased region" description="Polar residues" evidence="8">
    <location>
        <begin position="247"/>
        <end position="257"/>
    </location>
</feature>
<proteinExistence type="inferred from homology"/>
<keyword evidence="11" id="KW-1185">Reference proteome</keyword>
<gene>
    <name evidence="10" type="primary">LOC108919706</name>
</gene>
<dbReference type="OrthoDB" id="8923935at2759"/>
<feature type="compositionally biased region" description="Basic and acidic residues" evidence="8">
    <location>
        <begin position="265"/>
        <end position="282"/>
    </location>
</feature>
<keyword evidence="6" id="KW-0539">Nucleus</keyword>
<feature type="region of interest" description="Disordered" evidence="8">
    <location>
        <begin position="89"/>
        <end position="305"/>
    </location>
</feature>
<dbReference type="Pfam" id="PF04988">
    <property type="entry name" value="AKAP95"/>
    <property type="match status" value="1"/>
</dbReference>
<reference evidence="10" key="2">
    <citation type="submission" date="2025-08" db="UniProtKB">
        <authorList>
            <consortium name="Ensembl"/>
        </authorList>
    </citation>
    <scope>IDENTIFICATION</scope>
</reference>
<comment type="subcellular location">
    <subcellularLocation>
        <location evidence="1">Nucleus</location>
    </subcellularLocation>
</comment>
<feature type="compositionally biased region" description="Acidic residues" evidence="8">
    <location>
        <begin position="283"/>
        <end position="292"/>
    </location>
</feature>
<evidence type="ECO:0000256" key="5">
    <source>
        <dbReference type="ARBA" id="ARBA00022833"/>
    </source>
</evidence>
<keyword evidence="3" id="KW-0677">Repeat</keyword>
<dbReference type="InterPro" id="IPR007071">
    <property type="entry name" value="AKAP95"/>
</dbReference>
<evidence type="ECO:0000256" key="6">
    <source>
        <dbReference type="ARBA" id="ARBA00023242"/>
    </source>
</evidence>
<keyword evidence="5" id="KW-0862">Zinc</keyword>
<evidence type="ECO:0000313" key="10">
    <source>
        <dbReference type="Ensembl" id="ENSSFOP00015032716.2"/>
    </source>
</evidence>
<dbReference type="GeneTree" id="ENSGT00530000063777"/>
<keyword evidence="2" id="KW-0479">Metal-binding</keyword>
<feature type="compositionally biased region" description="Basic and acidic residues" evidence="8">
    <location>
        <begin position="570"/>
        <end position="582"/>
    </location>
</feature>
<sequence>MFGRGFASGGSSWGAASSRRGSTGYDLYGNKDSLSIAGGCNGGRGGRSLGLMRRGLSGDSQLPATGSNADAIIARINQRLNMLSQLEEGMQSSGRGERFDQYESFDSRPASLAPRDLFRSDSPAFGCGPGRPGGGRGGSGSSYGPAEVRMPRDAAPGPAWAAEPLSPGMGGTGGHGFSPRQDLPSLGRGYRGFTPGGQSKLPSLLSHHMSPEAGLYQLGPGLQNLSGRGHFGGGPRAGRQRGRKRPLNQQPKAPQQDGQKKRNQKAAEEGKEPEVKKFKTELGAEEPSEEPVDTSGAAQEHHGTAGAVSGAVKPICIAYLTTFMSLLCCLAPFECVDALCLCVSQDGEPAGEHVLTMQERTQQANKQLQVKRPPQQSAVPKVKKRRGFLERVMFTCSICKFRSFYKEDMVVHLESRFHKEHFRFLSSQLSKGTTDFLQEYLQNKFKKTELRWKQTEKLSATICQVYREQDLTRGVGMEHFLRKVEAAHCAVCDLFIPMQQHLIQRHLRSPDHNYNRKFMMEQSKRSGLLVARSILNHKVISKKLESYLKGENPFAEGAEDKNLENVTVTEEQKDGDMSKVDPTKGALEGMDGQKEHKEGEAEDKEPCEELGEEDRGADDFFGEDEGSEGALEDDNEGLEGALGEDEDVEGFLREVDESVLAGDEDGDITE</sequence>
<feature type="region of interest" description="Disordered" evidence="8">
    <location>
        <begin position="569"/>
        <end position="670"/>
    </location>
</feature>
<dbReference type="Proteomes" id="UP000694397">
    <property type="component" value="Chromosome 1"/>
</dbReference>
<dbReference type="PROSITE" id="PS51799">
    <property type="entry name" value="ZF_C2H2_AKAP95"/>
    <property type="match status" value="2"/>
</dbReference>
<feature type="compositionally biased region" description="Acidic residues" evidence="8">
    <location>
        <begin position="600"/>
        <end position="612"/>
    </location>
</feature>
<evidence type="ECO:0000256" key="2">
    <source>
        <dbReference type="ARBA" id="ARBA00022723"/>
    </source>
</evidence>
<feature type="domain" description="C2H2 AKAP95-type" evidence="9">
    <location>
        <begin position="489"/>
        <end position="512"/>
    </location>
</feature>
<dbReference type="Ensembl" id="ENSSFOT00015033080.2">
    <property type="protein sequence ID" value="ENSSFOP00015032716.2"/>
    <property type="gene ID" value="ENSSFOG00015020914.2"/>
</dbReference>
<name>A0A8C9SJR1_SCLFO</name>
<organism evidence="10 11">
    <name type="scientific">Scleropages formosus</name>
    <name type="common">Asian bonytongue</name>
    <name type="synonym">Osteoglossum formosum</name>
    <dbReference type="NCBI Taxonomy" id="113540"/>
    <lineage>
        <taxon>Eukaryota</taxon>
        <taxon>Metazoa</taxon>
        <taxon>Chordata</taxon>
        <taxon>Craniata</taxon>
        <taxon>Vertebrata</taxon>
        <taxon>Euteleostomi</taxon>
        <taxon>Actinopterygii</taxon>
        <taxon>Neopterygii</taxon>
        <taxon>Teleostei</taxon>
        <taxon>Osteoglossocephala</taxon>
        <taxon>Osteoglossomorpha</taxon>
        <taxon>Osteoglossiformes</taxon>
        <taxon>Osteoglossidae</taxon>
        <taxon>Scleropages</taxon>
    </lineage>
</organism>
<dbReference type="GO" id="GO:0008270">
    <property type="term" value="F:zinc ion binding"/>
    <property type="evidence" value="ECO:0007669"/>
    <property type="project" value="UniProtKB-KW"/>
</dbReference>
<dbReference type="PANTHER" id="PTHR12190">
    <property type="entry name" value="A-KINASE ANCHOR PROTEIN AKAP 8"/>
    <property type="match status" value="1"/>
</dbReference>
<feature type="domain" description="C2H2 AKAP95-type" evidence="9">
    <location>
        <begin position="396"/>
        <end position="418"/>
    </location>
</feature>
<dbReference type="PANTHER" id="PTHR12190:SF4">
    <property type="entry name" value="A-KINASE ANCHOR PROTEIN 8-LIKE"/>
    <property type="match status" value="1"/>
</dbReference>
<feature type="compositionally biased region" description="Acidic residues" evidence="8">
    <location>
        <begin position="619"/>
        <end position="649"/>
    </location>
</feature>
<evidence type="ECO:0000256" key="8">
    <source>
        <dbReference type="SAM" id="MobiDB-lite"/>
    </source>
</evidence>